<keyword evidence="7" id="KW-0472">Membrane</keyword>
<dbReference type="AlphaFoldDB" id="A0A1S8MRI1"/>
<dbReference type="PROSITE" id="PS50109">
    <property type="entry name" value="HIS_KIN"/>
    <property type="match status" value="1"/>
</dbReference>
<feature type="transmembrane region" description="Helical" evidence="7">
    <location>
        <begin position="140"/>
        <end position="155"/>
    </location>
</feature>
<dbReference type="InterPro" id="IPR003594">
    <property type="entry name" value="HATPase_dom"/>
</dbReference>
<organism evidence="9 10">
    <name type="scientific">Clostridium saccharobutylicum</name>
    <dbReference type="NCBI Taxonomy" id="169679"/>
    <lineage>
        <taxon>Bacteria</taxon>
        <taxon>Bacillati</taxon>
        <taxon>Bacillota</taxon>
        <taxon>Clostridia</taxon>
        <taxon>Eubacteriales</taxon>
        <taxon>Clostridiaceae</taxon>
        <taxon>Clostridium</taxon>
    </lineage>
</organism>
<feature type="transmembrane region" description="Helical" evidence="7">
    <location>
        <begin position="76"/>
        <end position="93"/>
    </location>
</feature>
<dbReference type="STRING" id="169679.CSACC_11870"/>
<keyword evidence="7" id="KW-1133">Transmembrane helix</keyword>
<feature type="transmembrane region" description="Helical" evidence="7">
    <location>
        <begin position="198"/>
        <end position="217"/>
    </location>
</feature>
<evidence type="ECO:0000256" key="6">
    <source>
        <dbReference type="SAM" id="Coils"/>
    </source>
</evidence>
<dbReference type="InterPro" id="IPR036890">
    <property type="entry name" value="HATPase_C_sf"/>
</dbReference>
<comment type="catalytic activity">
    <reaction evidence="1">
        <text>ATP + protein L-histidine = ADP + protein N-phospho-L-histidine.</text>
        <dbReference type="EC" id="2.7.13.3"/>
    </reaction>
</comment>
<dbReference type="Pfam" id="PF02518">
    <property type="entry name" value="HATPase_c"/>
    <property type="match status" value="1"/>
</dbReference>
<protein>
    <recommendedName>
        <fullName evidence="2">histidine kinase</fullName>
        <ecNumber evidence="2">2.7.13.3</ecNumber>
    </recommendedName>
</protein>
<evidence type="ECO:0000256" key="4">
    <source>
        <dbReference type="ARBA" id="ARBA00022777"/>
    </source>
</evidence>
<proteinExistence type="predicted"/>
<feature type="transmembrane region" description="Helical" evidence="7">
    <location>
        <begin position="167"/>
        <end position="186"/>
    </location>
</feature>
<feature type="transmembrane region" description="Helical" evidence="7">
    <location>
        <begin position="18"/>
        <end position="36"/>
    </location>
</feature>
<dbReference type="EMBL" id="LZYZ01000009">
    <property type="protein sequence ID" value="OOM06781.1"/>
    <property type="molecule type" value="Genomic_DNA"/>
</dbReference>
<dbReference type="Proteomes" id="UP000191154">
    <property type="component" value="Unassembled WGS sequence"/>
</dbReference>
<dbReference type="InterPro" id="IPR003661">
    <property type="entry name" value="HisK_dim/P_dom"/>
</dbReference>
<evidence type="ECO:0000256" key="1">
    <source>
        <dbReference type="ARBA" id="ARBA00000085"/>
    </source>
</evidence>
<dbReference type="PANTHER" id="PTHR43547">
    <property type="entry name" value="TWO-COMPONENT HISTIDINE KINASE"/>
    <property type="match status" value="1"/>
</dbReference>
<feature type="transmembrane region" description="Helical" evidence="7">
    <location>
        <begin position="223"/>
        <end position="248"/>
    </location>
</feature>
<dbReference type="InterPro" id="IPR005467">
    <property type="entry name" value="His_kinase_dom"/>
</dbReference>
<evidence type="ECO:0000259" key="8">
    <source>
        <dbReference type="PROSITE" id="PS50109"/>
    </source>
</evidence>
<keyword evidence="5" id="KW-0902">Two-component regulatory system</keyword>
<comment type="caution">
    <text evidence="9">The sequence shown here is derived from an EMBL/GenBank/DDBJ whole genome shotgun (WGS) entry which is preliminary data.</text>
</comment>
<reference evidence="9 10" key="1">
    <citation type="submission" date="2016-05" db="EMBL/GenBank/DDBJ databases">
        <title>Microbial solvent formation.</title>
        <authorList>
            <person name="Poehlein A."/>
            <person name="Montoya Solano J.D."/>
            <person name="Flitsch S."/>
            <person name="Krabben P."/>
            <person name="Duerre P."/>
            <person name="Daniel R."/>
        </authorList>
    </citation>
    <scope>NUCLEOTIDE SEQUENCE [LARGE SCALE GENOMIC DNA]</scope>
    <source>
        <strain evidence="9 10">L1-8</strain>
    </source>
</reference>
<evidence type="ECO:0000256" key="2">
    <source>
        <dbReference type="ARBA" id="ARBA00012438"/>
    </source>
</evidence>
<dbReference type="Gene3D" id="1.10.287.130">
    <property type="match status" value="1"/>
</dbReference>
<dbReference type="CDD" id="cd00082">
    <property type="entry name" value="HisKA"/>
    <property type="match status" value="1"/>
</dbReference>
<dbReference type="SUPFAM" id="SSF55874">
    <property type="entry name" value="ATPase domain of HSP90 chaperone/DNA topoisomerase II/histidine kinase"/>
    <property type="match status" value="1"/>
</dbReference>
<keyword evidence="3" id="KW-0597">Phosphoprotein</keyword>
<dbReference type="EC" id="2.7.13.3" evidence="2"/>
<dbReference type="SMART" id="SM00387">
    <property type="entry name" value="HATPase_c"/>
    <property type="match status" value="1"/>
</dbReference>
<dbReference type="InterPro" id="IPR004358">
    <property type="entry name" value="Sig_transdc_His_kin-like_C"/>
</dbReference>
<accession>A0A1S8MRI1</accession>
<feature type="transmembrane region" description="Helical" evidence="7">
    <location>
        <begin position="42"/>
        <end position="64"/>
    </location>
</feature>
<feature type="coiled-coil region" evidence="6">
    <location>
        <begin position="252"/>
        <end position="279"/>
    </location>
</feature>
<keyword evidence="4" id="KW-0418">Kinase</keyword>
<feature type="domain" description="Histidine kinase" evidence="8">
    <location>
        <begin position="418"/>
        <end position="637"/>
    </location>
</feature>
<evidence type="ECO:0000256" key="3">
    <source>
        <dbReference type="ARBA" id="ARBA00022553"/>
    </source>
</evidence>
<keyword evidence="6" id="KW-0175">Coiled coil</keyword>
<keyword evidence="7" id="KW-0812">Transmembrane</keyword>
<gene>
    <name evidence="9" type="primary">phoR_20</name>
    <name evidence="9" type="ORF">CLOSAC_42110</name>
</gene>
<name>A0A1S8MRI1_CLOSA</name>
<dbReference type="GO" id="GO:0000155">
    <property type="term" value="F:phosphorelay sensor kinase activity"/>
    <property type="evidence" value="ECO:0007669"/>
    <property type="project" value="InterPro"/>
</dbReference>
<dbReference type="RefSeq" id="WP_077867191.1">
    <property type="nucleotide sequence ID" value="NZ_LZYZ01000009.1"/>
</dbReference>
<evidence type="ECO:0000313" key="10">
    <source>
        <dbReference type="Proteomes" id="UP000191154"/>
    </source>
</evidence>
<dbReference type="PANTHER" id="PTHR43547:SF2">
    <property type="entry name" value="HYBRID SIGNAL TRANSDUCTION HISTIDINE KINASE C"/>
    <property type="match status" value="1"/>
</dbReference>
<keyword evidence="9" id="KW-0808">Transferase</keyword>
<dbReference type="Pfam" id="PF00512">
    <property type="entry name" value="HisKA"/>
    <property type="match status" value="1"/>
</dbReference>
<dbReference type="InterPro" id="IPR036097">
    <property type="entry name" value="HisK_dim/P_sf"/>
</dbReference>
<dbReference type="PRINTS" id="PR00344">
    <property type="entry name" value="BCTRLSENSOR"/>
</dbReference>
<dbReference type="Gene3D" id="3.30.565.10">
    <property type="entry name" value="Histidine kinase-like ATPase, C-terminal domain"/>
    <property type="match status" value="1"/>
</dbReference>
<dbReference type="SMART" id="SM00388">
    <property type="entry name" value="HisKA"/>
    <property type="match status" value="1"/>
</dbReference>
<dbReference type="SUPFAM" id="SSF47384">
    <property type="entry name" value="Homodimeric domain of signal transducing histidine kinase"/>
    <property type="match status" value="1"/>
</dbReference>
<evidence type="ECO:0000256" key="7">
    <source>
        <dbReference type="SAM" id="Phobius"/>
    </source>
</evidence>
<sequence>MKKNSGILNILLLDKYRIIYIYITSILSYFILNLILNGQKLSFALIFRAYYIVMSIALFILLNHIKKYTEQYVSKIIWAFFSLMIMISSIGFMKNINSGNIFSDYIRYIDLSSETILLLETLTCYSLGEYIYKKKKISRMPYLIFSVITISLILIKYDKTLFDFIRIFYWIIEIPLFLKIFINTMFSKNLEQNEIDIVKAYMFSTILIIIIEIYGYYSYNKVAINILVEIIHLINFRIVFNFIVINFIRDPYKELSKSLSEENQELDKLNYRIVMKNRQLENSINLLKNKEYLYSTFFRFMPHPIIILNSENNRIIFVNEQFLKFADINEARGIINKKINKYIEFMPNDIKNKDYNAIFHIGNKKKFIESKFLENYSDKTKKLILIKDNTSKVQTDEIRKEIENKKNEERMRTQFLSSISHDLKTPINVIYSAAQVEKIYIEKYNLDALKKYNAISKQNCISLIKLTNNLIDNSRINSNYLVPRLEKVNIVDMIEEKVMSLVDYVKWNDIDLIFDTNVEECYLDIDKEFMDRIILNLVSNAVKFTQTNGKIYVIITEEENDVKISVKDNGSGMDKKFIDKAFNRYAVGQNSVRDVKSGTGIGLFVVKQLVELQEGTIYIQKNLDRGTNVIMEFKKMKENMYE</sequence>
<evidence type="ECO:0000256" key="5">
    <source>
        <dbReference type="ARBA" id="ARBA00023012"/>
    </source>
</evidence>
<evidence type="ECO:0000313" key="9">
    <source>
        <dbReference type="EMBL" id="OOM06781.1"/>
    </source>
</evidence>